<evidence type="ECO:0000313" key="1">
    <source>
        <dbReference type="EMBL" id="ETR67170.1"/>
    </source>
</evidence>
<dbReference type="SUPFAM" id="SSF53300">
    <property type="entry name" value="vWA-like"/>
    <property type="match status" value="1"/>
</dbReference>
<protein>
    <recommendedName>
        <fullName evidence="3">VWFA domain-containing protein</fullName>
    </recommendedName>
</protein>
<dbReference type="InterPro" id="IPR036465">
    <property type="entry name" value="vWFA_dom_sf"/>
</dbReference>
<proteinExistence type="predicted"/>
<dbReference type="Gene3D" id="3.40.50.410">
    <property type="entry name" value="von Willebrand factor, type A domain"/>
    <property type="match status" value="1"/>
</dbReference>
<comment type="caution">
    <text evidence="1">The sequence shown here is derived from an EMBL/GenBank/DDBJ whole genome shotgun (WGS) entry which is preliminary data.</text>
</comment>
<evidence type="ECO:0008006" key="3">
    <source>
        <dbReference type="Google" id="ProtNLM"/>
    </source>
</evidence>
<sequence>MKSSGIDYRLGLVPFGGLDNSSVPNGTILNYGSLYDQNESLLDDINQMQMDGSTERAYCAISNAIQHIAWRSFALKYIILITDEDNDVNGCSIDQNALITRLTQKHIFFYCYIDDTAGQASTHFSPIAEATQGSIFQITDSMLTVFSQLATKITSTYLIQYRTKDADSSDTRHVVVKINADQQIQTVEGTYTPDNLQLSLTDDTKTIFSNAQPALTEIPITVHCSSEEAVIKLYVKSSESSSYSCSDMAYTDSGIYSGAIPESFVLSPFVNFYLSASRDDDTITLPVKDASLSPFVIPIGYDPPEITHTPETQSILAYNFHVITASVSFDRDEDVQMTLFYKSSNEYSYNALSDSLPVTQRDFEKKIPSASIYGNHIEYYMLAEDENGIQSSFGSSDDPVIVDVMGYTVTQKITGSIIVYADVIAQDTINPNKWVATGNVRIGTRTGGSELLGITSTITLNTATLQVEGDIEKGLIALNIKRNVNCAPENFPLYHGRFSIDGNHNPPIINLIEGDSKM</sequence>
<dbReference type="AlphaFoldDB" id="A0A1V1NX63"/>
<name>A0A1V1NX63_9BACT</name>
<organism evidence="1 2">
    <name type="scientific">Candidatus Magnetoglobus multicellularis str. Araruama</name>
    <dbReference type="NCBI Taxonomy" id="890399"/>
    <lineage>
        <taxon>Bacteria</taxon>
        <taxon>Pseudomonadati</taxon>
        <taxon>Thermodesulfobacteriota</taxon>
        <taxon>Desulfobacteria</taxon>
        <taxon>Desulfobacterales</taxon>
        <taxon>Desulfobacteraceae</taxon>
        <taxon>Candidatus Magnetoglobus</taxon>
    </lineage>
</organism>
<reference evidence="2" key="1">
    <citation type="submission" date="2012-11" db="EMBL/GenBank/DDBJ databases">
        <authorList>
            <person name="Lucero-Rivera Y.E."/>
            <person name="Tovar-Ramirez D."/>
        </authorList>
    </citation>
    <scope>NUCLEOTIDE SEQUENCE [LARGE SCALE GENOMIC DNA]</scope>
    <source>
        <strain evidence="2">Araruama</strain>
    </source>
</reference>
<evidence type="ECO:0000313" key="2">
    <source>
        <dbReference type="Proteomes" id="UP000189670"/>
    </source>
</evidence>
<feature type="non-terminal residue" evidence="1">
    <location>
        <position position="518"/>
    </location>
</feature>
<dbReference type="EMBL" id="ATBP01001524">
    <property type="protein sequence ID" value="ETR67170.1"/>
    <property type="molecule type" value="Genomic_DNA"/>
</dbReference>
<dbReference type="Proteomes" id="UP000189670">
    <property type="component" value="Unassembled WGS sequence"/>
</dbReference>
<accession>A0A1V1NX63</accession>
<gene>
    <name evidence="1" type="ORF">OMM_11878</name>
</gene>